<evidence type="ECO:0000313" key="3">
    <source>
        <dbReference type="Proteomes" id="UP000295718"/>
    </source>
</evidence>
<dbReference type="RefSeq" id="WP_278245441.1">
    <property type="nucleotide sequence ID" value="NZ_JPNB01000001.1"/>
</dbReference>
<proteinExistence type="predicted"/>
<keyword evidence="1" id="KW-0812">Transmembrane</keyword>
<dbReference type="AlphaFoldDB" id="A0A4R1R543"/>
<comment type="caution">
    <text evidence="2">The sequence shown here is derived from an EMBL/GenBank/DDBJ whole genome shotgun (WGS) entry which is preliminary data.</text>
</comment>
<dbReference type="Proteomes" id="UP000295718">
    <property type="component" value="Unassembled WGS sequence"/>
</dbReference>
<keyword evidence="1" id="KW-0472">Membrane</keyword>
<dbReference type="STRING" id="1469948.GCA_000732725_00333"/>
<evidence type="ECO:0000313" key="2">
    <source>
        <dbReference type="EMBL" id="TCL60599.1"/>
    </source>
</evidence>
<name>A0A4R1R543_9FIRM</name>
<accession>A0A4R1R543</accession>
<keyword evidence="3" id="KW-1185">Reference proteome</keyword>
<gene>
    <name evidence="2" type="ORF">EDD76_102297</name>
</gene>
<sequence>MNIEGICFVVGIGSILAGLLLLAAIAAAKKKIGNNLKKGF</sequence>
<reference evidence="2 3" key="1">
    <citation type="submission" date="2019-03" db="EMBL/GenBank/DDBJ databases">
        <title>Genomic Encyclopedia of Type Strains, Phase IV (KMG-IV): sequencing the most valuable type-strain genomes for metagenomic binning, comparative biology and taxonomic classification.</title>
        <authorList>
            <person name="Goeker M."/>
        </authorList>
    </citation>
    <scope>NUCLEOTIDE SEQUENCE [LARGE SCALE GENOMIC DNA]</scope>
    <source>
        <strain evidence="2 3">DSM 100556</strain>
    </source>
</reference>
<evidence type="ECO:0000256" key="1">
    <source>
        <dbReference type="SAM" id="Phobius"/>
    </source>
</evidence>
<protein>
    <submittedName>
        <fullName evidence="2">Uncharacterized protein</fullName>
    </submittedName>
</protein>
<keyword evidence="1" id="KW-1133">Transmembrane helix</keyword>
<feature type="transmembrane region" description="Helical" evidence="1">
    <location>
        <begin position="6"/>
        <end position="28"/>
    </location>
</feature>
<organism evidence="2 3">
    <name type="scientific">Kineothrix alysoides</name>
    <dbReference type="NCBI Taxonomy" id="1469948"/>
    <lineage>
        <taxon>Bacteria</taxon>
        <taxon>Bacillati</taxon>
        <taxon>Bacillota</taxon>
        <taxon>Clostridia</taxon>
        <taxon>Lachnospirales</taxon>
        <taxon>Lachnospiraceae</taxon>
        <taxon>Kineothrix</taxon>
    </lineage>
</organism>
<dbReference type="EMBL" id="SLUO01000002">
    <property type="protein sequence ID" value="TCL60599.1"/>
    <property type="molecule type" value="Genomic_DNA"/>
</dbReference>